<comment type="caution">
    <text evidence="1">The sequence shown here is derived from an EMBL/GenBank/DDBJ whole genome shotgun (WGS) entry which is preliminary data.</text>
</comment>
<name>A0A1V4ST25_9CLOT</name>
<protein>
    <submittedName>
        <fullName evidence="1">Uncharacterized protein</fullName>
    </submittedName>
</protein>
<reference evidence="1 2" key="1">
    <citation type="submission" date="2016-02" db="EMBL/GenBank/DDBJ databases">
        <title>Genome sequence of Clostridium thermobutyricum DSM 4928.</title>
        <authorList>
            <person name="Poehlein A."/>
            <person name="Daniel R."/>
        </authorList>
    </citation>
    <scope>NUCLEOTIDE SEQUENCE [LARGE SCALE GENOMIC DNA]</scope>
    <source>
        <strain evidence="1 2">DSM 4928</strain>
    </source>
</reference>
<dbReference type="EMBL" id="LTAY01000059">
    <property type="protein sequence ID" value="OPX46994.1"/>
    <property type="molecule type" value="Genomic_DNA"/>
</dbReference>
<proteinExistence type="predicted"/>
<evidence type="ECO:0000313" key="1">
    <source>
        <dbReference type="EMBL" id="OPX46994.1"/>
    </source>
</evidence>
<sequence>MKNAIENVNCSLNELNEAKASLEQALSTVEKPENKKLIQDSLNSVCESIECVQNAVKNYKESSK</sequence>
<dbReference type="OrthoDB" id="1929430at2"/>
<accession>A0A1V4ST25</accession>
<dbReference type="Proteomes" id="UP000191448">
    <property type="component" value="Unassembled WGS sequence"/>
</dbReference>
<gene>
    <name evidence="1" type="ORF">CLTHE_22320</name>
</gene>
<organism evidence="1 2">
    <name type="scientific">Clostridium thermobutyricum DSM 4928</name>
    <dbReference type="NCBI Taxonomy" id="1121339"/>
    <lineage>
        <taxon>Bacteria</taxon>
        <taxon>Bacillati</taxon>
        <taxon>Bacillota</taxon>
        <taxon>Clostridia</taxon>
        <taxon>Eubacteriales</taxon>
        <taxon>Clostridiaceae</taxon>
        <taxon>Clostridium</taxon>
    </lineage>
</organism>
<evidence type="ECO:0000313" key="2">
    <source>
        <dbReference type="Proteomes" id="UP000191448"/>
    </source>
</evidence>
<dbReference type="RefSeq" id="WP_080023492.1">
    <property type="nucleotide sequence ID" value="NZ_LTAY01000059.1"/>
</dbReference>
<dbReference type="AlphaFoldDB" id="A0A1V4ST25"/>